<protein>
    <submittedName>
        <fullName evidence="2">Predicted protein</fullName>
    </submittedName>
</protein>
<gene>
    <name evidence="2" type="ORF">ARALYDRAFT_681140</name>
</gene>
<name>D7KJB7_ARALL</name>
<feature type="region of interest" description="Disordered" evidence="1">
    <location>
        <begin position="1"/>
        <end position="45"/>
    </location>
</feature>
<evidence type="ECO:0000313" key="3">
    <source>
        <dbReference type="Proteomes" id="UP000008694"/>
    </source>
</evidence>
<evidence type="ECO:0000256" key="1">
    <source>
        <dbReference type="SAM" id="MobiDB-lite"/>
    </source>
</evidence>
<dbReference type="AlphaFoldDB" id="D7KJB7"/>
<sequence>MKKRGRLAGEDDSTKTQNPVTKKKRGLTGEDDLPKTRSPEKRRRGIFLPFRVLLQEERK</sequence>
<proteinExistence type="predicted"/>
<dbReference type="EMBL" id="GL348713">
    <property type="protein sequence ID" value="EFH70049.1"/>
    <property type="molecule type" value="Genomic_DNA"/>
</dbReference>
<dbReference type="Gramene" id="Al_scaffold_0001_3463">
    <property type="protein sequence ID" value="Al_scaffold_0001_3463"/>
    <property type="gene ID" value="Al_scaffold_0001_3463"/>
</dbReference>
<reference evidence="3" key="1">
    <citation type="journal article" date="2011" name="Nat. Genet.">
        <title>The Arabidopsis lyrata genome sequence and the basis of rapid genome size change.</title>
        <authorList>
            <person name="Hu T.T."/>
            <person name="Pattyn P."/>
            <person name="Bakker E.G."/>
            <person name="Cao J."/>
            <person name="Cheng J.-F."/>
            <person name="Clark R.M."/>
            <person name="Fahlgren N."/>
            <person name="Fawcett J.A."/>
            <person name="Grimwood J."/>
            <person name="Gundlach H."/>
            <person name="Haberer G."/>
            <person name="Hollister J.D."/>
            <person name="Ossowski S."/>
            <person name="Ottilar R.P."/>
            <person name="Salamov A.A."/>
            <person name="Schneeberger K."/>
            <person name="Spannagl M."/>
            <person name="Wang X."/>
            <person name="Yang L."/>
            <person name="Nasrallah M.E."/>
            <person name="Bergelson J."/>
            <person name="Carrington J.C."/>
            <person name="Gaut B.S."/>
            <person name="Schmutz J."/>
            <person name="Mayer K.F.X."/>
            <person name="Van de Peer Y."/>
            <person name="Grigoriev I.V."/>
            <person name="Nordborg M."/>
            <person name="Weigel D."/>
            <person name="Guo Y.-L."/>
        </authorList>
    </citation>
    <scope>NUCLEOTIDE SEQUENCE [LARGE SCALE GENOMIC DNA]</scope>
    <source>
        <strain evidence="3">cv. MN47</strain>
    </source>
</reference>
<evidence type="ECO:0000313" key="2">
    <source>
        <dbReference type="EMBL" id="EFH70049.1"/>
    </source>
</evidence>
<organism evidence="3">
    <name type="scientific">Arabidopsis lyrata subsp. lyrata</name>
    <name type="common">Lyre-leaved rock-cress</name>
    <dbReference type="NCBI Taxonomy" id="81972"/>
    <lineage>
        <taxon>Eukaryota</taxon>
        <taxon>Viridiplantae</taxon>
        <taxon>Streptophyta</taxon>
        <taxon>Embryophyta</taxon>
        <taxon>Tracheophyta</taxon>
        <taxon>Spermatophyta</taxon>
        <taxon>Magnoliopsida</taxon>
        <taxon>eudicotyledons</taxon>
        <taxon>Gunneridae</taxon>
        <taxon>Pentapetalae</taxon>
        <taxon>rosids</taxon>
        <taxon>malvids</taxon>
        <taxon>Brassicales</taxon>
        <taxon>Brassicaceae</taxon>
        <taxon>Camelineae</taxon>
        <taxon>Arabidopsis</taxon>
    </lineage>
</organism>
<accession>D7KJB7</accession>
<dbReference type="HOGENOM" id="CLU_2963953_0_0_1"/>
<keyword evidence="3" id="KW-1185">Reference proteome</keyword>
<dbReference type="Proteomes" id="UP000008694">
    <property type="component" value="Unassembled WGS sequence"/>
</dbReference>